<reference evidence="1 2" key="1">
    <citation type="submission" date="2020-07" db="EMBL/GenBank/DDBJ databases">
        <title>Sequencing the genomes of 1000 actinobacteria strains.</title>
        <authorList>
            <person name="Klenk H.-P."/>
        </authorList>
    </citation>
    <scope>NUCLEOTIDE SEQUENCE [LARGE SCALE GENOMIC DNA]</scope>
    <source>
        <strain evidence="1 2">DSM 42178</strain>
    </source>
</reference>
<evidence type="ECO:0008006" key="3">
    <source>
        <dbReference type="Google" id="ProtNLM"/>
    </source>
</evidence>
<dbReference type="InterPro" id="IPR010773">
    <property type="entry name" value="Mycophage_PG1_Gp7"/>
</dbReference>
<dbReference type="RefSeq" id="WP_179812691.1">
    <property type="nucleotide sequence ID" value="NZ_JACBZD010000001.1"/>
</dbReference>
<accession>A0A852ZQA8</accession>
<evidence type="ECO:0000313" key="2">
    <source>
        <dbReference type="Proteomes" id="UP000567795"/>
    </source>
</evidence>
<dbReference type="Pfam" id="PF07098">
    <property type="entry name" value="DUF1360"/>
    <property type="match status" value="1"/>
</dbReference>
<sequence length="186" mass="19697">MSSAVHALPRRATGAVRRLADVTGRATGSRDYSPREPVPLRGYAALAGAYAGAVAAFALGMRAAGRPLPERVPLPDLLLLGIASHKASRLIAKDRVTSFLRAPFVRREGEISASEVMDVPRGEGVRRTVGELVACPFCVSLWVSGALVGGFVAAPRVTRLVASTLACVTVSDWAQYAWSLTQQKAE</sequence>
<proteinExistence type="predicted"/>
<protein>
    <recommendedName>
        <fullName evidence="3">DUF1360 domain-containing protein</fullName>
    </recommendedName>
</protein>
<organism evidence="1 2">
    <name type="scientific">Allostreptomyces psammosilenae</name>
    <dbReference type="NCBI Taxonomy" id="1892865"/>
    <lineage>
        <taxon>Bacteria</taxon>
        <taxon>Bacillati</taxon>
        <taxon>Actinomycetota</taxon>
        <taxon>Actinomycetes</taxon>
        <taxon>Kitasatosporales</taxon>
        <taxon>Streptomycetaceae</taxon>
        <taxon>Allostreptomyces</taxon>
    </lineage>
</organism>
<dbReference type="EMBL" id="JACBZD010000001">
    <property type="protein sequence ID" value="NYI03677.1"/>
    <property type="molecule type" value="Genomic_DNA"/>
</dbReference>
<dbReference type="AlphaFoldDB" id="A0A852ZQA8"/>
<name>A0A852ZQA8_9ACTN</name>
<dbReference type="Proteomes" id="UP000567795">
    <property type="component" value="Unassembled WGS sequence"/>
</dbReference>
<comment type="caution">
    <text evidence="1">The sequence shown here is derived from an EMBL/GenBank/DDBJ whole genome shotgun (WGS) entry which is preliminary data.</text>
</comment>
<gene>
    <name evidence="1" type="ORF">FHU37_000620</name>
</gene>
<keyword evidence="2" id="KW-1185">Reference proteome</keyword>
<evidence type="ECO:0000313" key="1">
    <source>
        <dbReference type="EMBL" id="NYI03677.1"/>
    </source>
</evidence>